<organism evidence="2 3">
    <name type="scientific">Hypholoma sublateritium (strain FD-334 SS-4)</name>
    <dbReference type="NCBI Taxonomy" id="945553"/>
    <lineage>
        <taxon>Eukaryota</taxon>
        <taxon>Fungi</taxon>
        <taxon>Dikarya</taxon>
        <taxon>Basidiomycota</taxon>
        <taxon>Agaricomycotina</taxon>
        <taxon>Agaricomycetes</taxon>
        <taxon>Agaricomycetidae</taxon>
        <taxon>Agaricales</taxon>
        <taxon>Agaricineae</taxon>
        <taxon>Strophariaceae</taxon>
        <taxon>Hypholoma</taxon>
    </lineage>
</organism>
<proteinExistence type="predicted"/>
<name>A0A0D2PAL5_HYPSF</name>
<evidence type="ECO:0000313" key="2">
    <source>
        <dbReference type="EMBL" id="KJA17370.1"/>
    </source>
</evidence>
<keyword evidence="1" id="KW-0472">Membrane</keyword>
<gene>
    <name evidence="2" type="ORF">HYPSUDRAFT_206202</name>
</gene>
<protein>
    <submittedName>
        <fullName evidence="2">Uncharacterized protein</fullName>
    </submittedName>
</protein>
<feature type="transmembrane region" description="Helical" evidence="1">
    <location>
        <begin position="105"/>
        <end position="131"/>
    </location>
</feature>
<sequence length="132" mass="14927">MSNNSTELLQDAANLFQDATIHYMYNSFLMNILLLGIYTSIYFETLYIYLSSKASRSFVVMSAITALYLLNVEQAAIQWFWINGFFGMAGRTRSVAYDYTNVGPIWSYLVTNINGSLLATIADSLLVRIFAL</sequence>
<keyword evidence="1" id="KW-0812">Transmembrane</keyword>
<evidence type="ECO:0000313" key="3">
    <source>
        <dbReference type="Proteomes" id="UP000054270"/>
    </source>
</evidence>
<dbReference type="AlphaFoldDB" id="A0A0D2PAL5"/>
<feature type="transmembrane region" description="Helical" evidence="1">
    <location>
        <begin position="28"/>
        <end position="50"/>
    </location>
</feature>
<reference evidence="3" key="1">
    <citation type="submission" date="2014-04" db="EMBL/GenBank/DDBJ databases">
        <title>Evolutionary Origins and Diversification of the Mycorrhizal Mutualists.</title>
        <authorList>
            <consortium name="DOE Joint Genome Institute"/>
            <consortium name="Mycorrhizal Genomics Consortium"/>
            <person name="Kohler A."/>
            <person name="Kuo A."/>
            <person name="Nagy L.G."/>
            <person name="Floudas D."/>
            <person name="Copeland A."/>
            <person name="Barry K.W."/>
            <person name="Cichocki N."/>
            <person name="Veneault-Fourrey C."/>
            <person name="LaButti K."/>
            <person name="Lindquist E.A."/>
            <person name="Lipzen A."/>
            <person name="Lundell T."/>
            <person name="Morin E."/>
            <person name="Murat C."/>
            <person name="Riley R."/>
            <person name="Ohm R."/>
            <person name="Sun H."/>
            <person name="Tunlid A."/>
            <person name="Henrissat B."/>
            <person name="Grigoriev I.V."/>
            <person name="Hibbett D.S."/>
            <person name="Martin F."/>
        </authorList>
    </citation>
    <scope>NUCLEOTIDE SEQUENCE [LARGE SCALE GENOMIC DNA]</scope>
    <source>
        <strain evidence="3">FD-334 SS-4</strain>
    </source>
</reference>
<dbReference type="OrthoDB" id="10603389at2759"/>
<accession>A0A0D2PAL5</accession>
<dbReference type="EMBL" id="KN817604">
    <property type="protein sequence ID" value="KJA17370.1"/>
    <property type="molecule type" value="Genomic_DNA"/>
</dbReference>
<feature type="transmembrane region" description="Helical" evidence="1">
    <location>
        <begin position="57"/>
        <end position="81"/>
    </location>
</feature>
<evidence type="ECO:0000256" key="1">
    <source>
        <dbReference type="SAM" id="Phobius"/>
    </source>
</evidence>
<dbReference type="Proteomes" id="UP000054270">
    <property type="component" value="Unassembled WGS sequence"/>
</dbReference>
<keyword evidence="3" id="KW-1185">Reference proteome</keyword>
<keyword evidence="1" id="KW-1133">Transmembrane helix</keyword>